<keyword evidence="2" id="KW-1185">Reference proteome</keyword>
<organism evidence="1 2">
    <name type="scientific">Mariniradius saccharolyticus AK6</name>
    <dbReference type="NCBI Taxonomy" id="1239962"/>
    <lineage>
        <taxon>Bacteria</taxon>
        <taxon>Pseudomonadati</taxon>
        <taxon>Bacteroidota</taxon>
        <taxon>Cytophagia</taxon>
        <taxon>Cytophagales</taxon>
        <taxon>Cyclobacteriaceae</taxon>
        <taxon>Mariniradius</taxon>
    </lineage>
</organism>
<dbReference type="AlphaFoldDB" id="M7Y9J5"/>
<name>M7Y9J5_9BACT</name>
<evidence type="ECO:0000313" key="2">
    <source>
        <dbReference type="Proteomes" id="UP000010953"/>
    </source>
</evidence>
<dbReference type="InParanoid" id="M7Y9J5"/>
<dbReference type="InterPro" id="IPR023137">
    <property type="entry name" value="BrxA_sf"/>
</dbReference>
<reference evidence="1" key="1">
    <citation type="submission" date="2013-01" db="EMBL/GenBank/DDBJ databases">
        <title>Genome assembly of Mariniradius saccharolyticus AK6.</title>
        <authorList>
            <person name="Vaidya B."/>
            <person name="Khatri I."/>
            <person name="Tanuku N.R.S."/>
            <person name="Subramanian S."/>
            <person name="Pinnaka A."/>
        </authorList>
    </citation>
    <scope>NUCLEOTIDE SEQUENCE [LARGE SCALE GENOMIC DNA]</scope>
    <source>
        <strain evidence="1">AK6</strain>
    </source>
</reference>
<evidence type="ECO:0000313" key="1">
    <source>
        <dbReference type="EMBL" id="EMS33841.1"/>
    </source>
</evidence>
<dbReference type="Gene3D" id="1.10.3540.10">
    <property type="entry name" value="uncharacterized protein from magnetospirillum magneticum domain"/>
    <property type="match status" value="1"/>
</dbReference>
<dbReference type="RefSeq" id="WP_008625902.1">
    <property type="nucleotide sequence ID" value="NZ_AMZY02000008.1"/>
</dbReference>
<comment type="caution">
    <text evidence="1">The sequence shown here is derived from an EMBL/GenBank/DDBJ whole genome shotgun (WGS) entry which is preliminary data.</text>
</comment>
<dbReference type="STRING" id="1239962.C943_04160"/>
<dbReference type="Proteomes" id="UP000010953">
    <property type="component" value="Unassembled WGS sequence"/>
</dbReference>
<gene>
    <name evidence="1" type="ORF">C943_04160</name>
</gene>
<dbReference type="EMBL" id="AMZY02000008">
    <property type="protein sequence ID" value="EMS33841.1"/>
    <property type="molecule type" value="Genomic_DNA"/>
</dbReference>
<sequence length="242" mass="27236">MVRSIKTVHTSRTIMFTEFSVVMDYALEKGNFLEALELNVFSKKSGSSLQKTSNYLKTLYGFDPKDKSFSSLCLFWSQCNLFERRLITVLYALLRDDLLSQSVQVIQTAPLGSKVSIESIEDNIDSNHPNRYSPKTRKSLAQNLASSWKQAGFIEGKTKNIRVQPEITYRVAAFAFFQAYLSGDRGDFILKSPSVKALGLNESGLRDLAIEAAKQDLLQYQYGGNVTSFAFPQLLSKLQIQV</sequence>
<protein>
    <submittedName>
        <fullName evidence="1">Uncharacterized protein</fullName>
    </submittedName>
</protein>
<dbReference type="eggNOG" id="ENOG502Z847">
    <property type="taxonomic scope" value="Bacteria"/>
</dbReference>
<proteinExistence type="predicted"/>
<accession>M7Y9J5</accession>